<evidence type="ECO:0000259" key="1">
    <source>
        <dbReference type="Pfam" id="PF12867"/>
    </source>
</evidence>
<dbReference type="Proteomes" id="UP000249819">
    <property type="component" value="Unassembled WGS sequence"/>
</dbReference>
<protein>
    <submittedName>
        <fullName evidence="2">DinB family protein</fullName>
    </submittedName>
</protein>
<comment type="caution">
    <text evidence="2">The sequence shown here is derived from an EMBL/GenBank/DDBJ whole genome shotgun (WGS) entry which is preliminary data.</text>
</comment>
<keyword evidence="3" id="KW-1185">Reference proteome</keyword>
<evidence type="ECO:0000313" key="2">
    <source>
        <dbReference type="EMBL" id="RAJ76548.1"/>
    </source>
</evidence>
<dbReference type="InterPro" id="IPR024775">
    <property type="entry name" value="DinB-like"/>
</dbReference>
<dbReference type="SUPFAM" id="SSF109854">
    <property type="entry name" value="DinB/YfiT-like putative metalloenzymes"/>
    <property type="match status" value="1"/>
</dbReference>
<evidence type="ECO:0000313" key="3">
    <source>
        <dbReference type="Proteomes" id="UP000249819"/>
    </source>
</evidence>
<dbReference type="OrthoDB" id="9793216at2"/>
<dbReference type="Pfam" id="PF12867">
    <property type="entry name" value="DinB_2"/>
    <property type="match status" value="1"/>
</dbReference>
<dbReference type="Gene3D" id="1.20.120.450">
    <property type="entry name" value="dinb family like domain"/>
    <property type="match status" value="1"/>
</dbReference>
<sequence>MDRPAVDRLEWLLRHLPSTFEQWSETEWETPYGPGKWTKKQVIGHLIDSATNNHQRFVRIQFEDVPVIRYAQNDWNTFSYHAQQEGALLAATWKQYNLFLLALLRQIPESALERTGIGGEGKPFTLAYIVDDYVEHMEHHLSQIMEYK</sequence>
<dbReference type="AlphaFoldDB" id="A0A327VRG9"/>
<dbReference type="EMBL" id="QLMA01000008">
    <property type="protein sequence ID" value="RAJ76548.1"/>
    <property type="molecule type" value="Genomic_DNA"/>
</dbReference>
<gene>
    <name evidence="2" type="ORF">CLV59_10867</name>
</gene>
<organism evidence="2 3">
    <name type="scientific">Chitinophaga dinghuensis</name>
    <dbReference type="NCBI Taxonomy" id="1539050"/>
    <lineage>
        <taxon>Bacteria</taxon>
        <taxon>Pseudomonadati</taxon>
        <taxon>Bacteroidota</taxon>
        <taxon>Chitinophagia</taxon>
        <taxon>Chitinophagales</taxon>
        <taxon>Chitinophagaceae</taxon>
        <taxon>Chitinophaga</taxon>
    </lineage>
</organism>
<accession>A0A327VRG9</accession>
<proteinExistence type="predicted"/>
<dbReference type="InterPro" id="IPR034660">
    <property type="entry name" value="DinB/YfiT-like"/>
</dbReference>
<feature type="domain" description="DinB-like" evidence="1">
    <location>
        <begin position="9"/>
        <end position="144"/>
    </location>
</feature>
<reference evidence="2 3" key="1">
    <citation type="submission" date="2018-06" db="EMBL/GenBank/DDBJ databases">
        <title>Genomic Encyclopedia of Archaeal and Bacterial Type Strains, Phase II (KMG-II): from individual species to whole genera.</title>
        <authorList>
            <person name="Goeker M."/>
        </authorList>
    </citation>
    <scope>NUCLEOTIDE SEQUENCE [LARGE SCALE GENOMIC DNA]</scope>
    <source>
        <strain evidence="2 3">DSM 29821</strain>
    </source>
</reference>
<name>A0A327VRG9_9BACT</name>
<dbReference type="RefSeq" id="WP_111594277.1">
    <property type="nucleotide sequence ID" value="NZ_QLMA01000008.1"/>
</dbReference>